<evidence type="ECO:0000259" key="4">
    <source>
        <dbReference type="Pfam" id="PF02799"/>
    </source>
</evidence>
<gene>
    <name evidence="5" type="ORF">D9756_001480</name>
</gene>
<accession>A0A8H5LIL3</accession>
<dbReference type="AlphaFoldDB" id="A0A8H5LIL3"/>
<dbReference type="GO" id="GO:0004379">
    <property type="term" value="F:glycylpeptide N-tetradecanoyltransferase activity"/>
    <property type="evidence" value="ECO:0007669"/>
    <property type="project" value="UniProtKB-EC"/>
</dbReference>
<dbReference type="Gene3D" id="3.40.630.30">
    <property type="match status" value="1"/>
</dbReference>
<comment type="similarity">
    <text evidence="3">Belongs to the NMT family.</text>
</comment>
<comment type="function">
    <text evidence="2">Adds a myristoyl group to the N-terminal glycine residue of certain cellular proteins.</text>
</comment>
<dbReference type="GO" id="GO:0005737">
    <property type="term" value="C:cytoplasm"/>
    <property type="evidence" value="ECO:0007669"/>
    <property type="project" value="TreeGrafter"/>
</dbReference>
<dbReference type="PROSITE" id="PS00976">
    <property type="entry name" value="NMT_2"/>
    <property type="match status" value="1"/>
</dbReference>
<evidence type="ECO:0000256" key="1">
    <source>
        <dbReference type="ARBA" id="ARBA00022240"/>
    </source>
</evidence>
<organism evidence="5 6">
    <name type="scientific">Leucocoprinus leucothites</name>
    <dbReference type="NCBI Taxonomy" id="201217"/>
    <lineage>
        <taxon>Eukaryota</taxon>
        <taxon>Fungi</taxon>
        <taxon>Dikarya</taxon>
        <taxon>Basidiomycota</taxon>
        <taxon>Agaricomycotina</taxon>
        <taxon>Agaricomycetes</taxon>
        <taxon>Agaricomycetidae</taxon>
        <taxon>Agaricales</taxon>
        <taxon>Agaricineae</taxon>
        <taxon>Agaricaceae</taxon>
        <taxon>Leucocoprinus</taxon>
    </lineage>
</organism>
<dbReference type="PANTHER" id="PTHR11377:SF5">
    <property type="entry name" value="GLYCYLPEPTIDE N-TETRADECANOYLTRANSFERASE"/>
    <property type="match status" value="1"/>
</dbReference>
<sequence>MQRSQLDRYFHRSLNVPKLVDIGFCYVPRNMTQARMIRLNAVPDSLSLPGIREMKEKDVLQVAHLFTKYAKRFGMYPIFDVDEVKHHFLSGQGQGNIGDGGPGRRKNQVTWAYVVEVINVLRTFTDVYLVGPHTHLITDFFSFYSLPSTVIGNKKHPVLEAAYLYYYACDIAFEPNAEEGGLFKRRLQALITDAFVAANQAKFDVFNALTLMDNVLILQDLKFGPGDGLLNFYLYNWRTAPLAGASAEGDVPAGRGVGVVML</sequence>
<keyword evidence="2" id="KW-0808">Transferase</keyword>
<dbReference type="Proteomes" id="UP000559027">
    <property type="component" value="Unassembled WGS sequence"/>
</dbReference>
<evidence type="ECO:0000256" key="2">
    <source>
        <dbReference type="RuleBase" id="RU000586"/>
    </source>
</evidence>
<dbReference type="EC" id="2.3.1.97" evidence="2"/>
<dbReference type="EMBL" id="JAACJO010000005">
    <property type="protein sequence ID" value="KAF5358464.1"/>
    <property type="molecule type" value="Genomic_DNA"/>
</dbReference>
<proteinExistence type="inferred from homology"/>
<protein>
    <recommendedName>
        <fullName evidence="1 2">Glycylpeptide N-tetradecanoyltransferase</fullName>
        <ecNumber evidence="2">2.3.1.97</ecNumber>
    </recommendedName>
</protein>
<evidence type="ECO:0000313" key="5">
    <source>
        <dbReference type="EMBL" id="KAF5358464.1"/>
    </source>
</evidence>
<comment type="catalytic activity">
    <reaction evidence="2">
        <text>N-terminal glycyl-[protein] + tetradecanoyl-CoA = N-tetradecanoylglycyl-[protein] + CoA + H(+)</text>
        <dbReference type="Rhea" id="RHEA:15521"/>
        <dbReference type="Rhea" id="RHEA-COMP:12666"/>
        <dbReference type="Rhea" id="RHEA-COMP:12667"/>
        <dbReference type="ChEBI" id="CHEBI:15378"/>
        <dbReference type="ChEBI" id="CHEBI:57287"/>
        <dbReference type="ChEBI" id="CHEBI:57385"/>
        <dbReference type="ChEBI" id="CHEBI:64723"/>
        <dbReference type="ChEBI" id="CHEBI:133050"/>
        <dbReference type="EC" id="2.3.1.97"/>
    </reaction>
</comment>
<dbReference type="InterPro" id="IPR022678">
    <property type="entry name" value="NMT_CS"/>
</dbReference>
<dbReference type="PANTHER" id="PTHR11377">
    <property type="entry name" value="N-MYRISTOYL TRANSFERASE"/>
    <property type="match status" value="1"/>
</dbReference>
<reference evidence="5 6" key="1">
    <citation type="journal article" date="2020" name="ISME J.">
        <title>Uncovering the hidden diversity of litter-decomposition mechanisms in mushroom-forming fungi.</title>
        <authorList>
            <person name="Floudas D."/>
            <person name="Bentzer J."/>
            <person name="Ahren D."/>
            <person name="Johansson T."/>
            <person name="Persson P."/>
            <person name="Tunlid A."/>
        </authorList>
    </citation>
    <scope>NUCLEOTIDE SEQUENCE [LARGE SCALE GENOMIC DNA]</scope>
    <source>
        <strain evidence="5 6">CBS 146.42</strain>
    </source>
</reference>
<evidence type="ECO:0000313" key="6">
    <source>
        <dbReference type="Proteomes" id="UP000559027"/>
    </source>
</evidence>
<dbReference type="InterPro" id="IPR016181">
    <property type="entry name" value="Acyl_CoA_acyltransferase"/>
</dbReference>
<dbReference type="Pfam" id="PF02799">
    <property type="entry name" value="NMT_C"/>
    <property type="match status" value="1"/>
</dbReference>
<dbReference type="SUPFAM" id="SSF55729">
    <property type="entry name" value="Acyl-CoA N-acyltransferases (Nat)"/>
    <property type="match status" value="1"/>
</dbReference>
<evidence type="ECO:0000256" key="3">
    <source>
        <dbReference type="RuleBase" id="RU004178"/>
    </source>
</evidence>
<name>A0A8H5LIL3_9AGAR</name>
<keyword evidence="2" id="KW-0012">Acyltransferase</keyword>
<keyword evidence="6" id="KW-1185">Reference proteome</keyword>
<dbReference type="OrthoDB" id="60315at2759"/>
<dbReference type="InterPro" id="IPR022677">
    <property type="entry name" value="NMT_C"/>
</dbReference>
<feature type="domain" description="Glycylpeptide N-tetradecanoyltransferase C-terminal" evidence="4">
    <location>
        <begin position="21"/>
        <end position="260"/>
    </location>
</feature>
<comment type="caution">
    <text evidence="5">The sequence shown here is derived from an EMBL/GenBank/DDBJ whole genome shotgun (WGS) entry which is preliminary data.</text>
</comment>
<dbReference type="InterPro" id="IPR000903">
    <property type="entry name" value="NMT"/>
</dbReference>